<name>A0ABX0HXG5_9BURK</name>
<organism evidence="1 2">
    <name type="scientific">Rubrivivax benzoatilyticus</name>
    <dbReference type="NCBI Taxonomy" id="316997"/>
    <lineage>
        <taxon>Bacteria</taxon>
        <taxon>Pseudomonadati</taxon>
        <taxon>Pseudomonadota</taxon>
        <taxon>Betaproteobacteria</taxon>
        <taxon>Burkholderiales</taxon>
        <taxon>Sphaerotilaceae</taxon>
        <taxon>Rubrivivax</taxon>
    </lineage>
</organism>
<sequence length="283" mass="30972">MSANRAAAIRARLKQIADASKEDFNLVLTRYGIERLLYRLATSEHGPRFVLKGALLFALWYGQPHRPTRDADLLGFGPDDPEQLAEVFRSLCAVEVDDGIVFDAGSVRVGVIREDTRYGGVRVELRATLDAARITLQVDVGYGDAVTPAPTPVLYPGLMPDLPAATLRVYPKASVVAEKLHAICLLGMVNSRMKDYFDLDLLLQAGEIEPAELRRAVVATFERRLMPLPTEPPIGLSDAFAADAGKRTQWAAFLRKNRLPARDLADVVGRIRERAAGIGIPGS</sequence>
<proteinExistence type="predicted"/>
<dbReference type="InterPro" id="IPR014942">
    <property type="entry name" value="AbiEii"/>
</dbReference>
<protein>
    <submittedName>
        <fullName evidence="1">Nucleotidyl transferase AbiEii/AbiGii toxin family protein</fullName>
    </submittedName>
</protein>
<dbReference type="EMBL" id="JAAOCD010000007">
    <property type="protein sequence ID" value="NHK99695.1"/>
    <property type="molecule type" value="Genomic_DNA"/>
</dbReference>
<dbReference type="GO" id="GO:0016740">
    <property type="term" value="F:transferase activity"/>
    <property type="evidence" value="ECO:0007669"/>
    <property type="project" value="UniProtKB-KW"/>
</dbReference>
<keyword evidence="2" id="KW-1185">Reference proteome</keyword>
<reference evidence="1 2" key="1">
    <citation type="submission" date="2020-03" db="EMBL/GenBank/DDBJ databases">
        <title>Rubrivivax benzoatilyticus JA2 (sequenced after 10 years sub-culturing).</title>
        <authorList>
            <person name="Gupta D."/>
            <person name="Chintalapati S."/>
            <person name="Chintalapati V.R."/>
        </authorList>
    </citation>
    <scope>NUCLEOTIDE SEQUENCE [LARGE SCALE GENOMIC DNA]</scope>
    <source>
        <strain evidence="1 2">JA2-Mal</strain>
    </source>
</reference>
<keyword evidence="1" id="KW-0808">Transferase</keyword>
<accession>A0ABX0HXG5</accession>
<evidence type="ECO:0000313" key="1">
    <source>
        <dbReference type="EMBL" id="NHK99695.1"/>
    </source>
</evidence>
<dbReference type="Proteomes" id="UP000802098">
    <property type="component" value="Unassembled WGS sequence"/>
</dbReference>
<gene>
    <name evidence="1" type="ORF">G7087_15015</name>
</gene>
<evidence type="ECO:0000313" key="2">
    <source>
        <dbReference type="Proteomes" id="UP000802098"/>
    </source>
</evidence>
<dbReference type="RefSeq" id="WP_009855701.1">
    <property type="nucleotide sequence ID" value="NZ_JAAOCD010000007.1"/>
</dbReference>
<comment type="caution">
    <text evidence="1">The sequence shown here is derived from an EMBL/GenBank/DDBJ whole genome shotgun (WGS) entry which is preliminary data.</text>
</comment>
<dbReference type="Pfam" id="PF08843">
    <property type="entry name" value="AbiEii"/>
    <property type="match status" value="1"/>
</dbReference>